<organism evidence="2 3">
    <name type="scientific">Natrinema thermotolerans</name>
    <dbReference type="NCBI Taxonomy" id="121872"/>
    <lineage>
        <taxon>Archaea</taxon>
        <taxon>Methanobacteriati</taxon>
        <taxon>Methanobacteriota</taxon>
        <taxon>Stenosarchaea group</taxon>
        <taxon>Halobacteria</taxon>
        <taxon>Halobacteriales</taxon>
        <taxon>Natrialbaceae</taxon>
        <taxon>Natrinema</taxon>
    </lineage>
</organism>
<evidence type="ECO:0000313" key="3">
    <source>
        <dbReference type="Proteomes" id="UP001224926"/>
    </source>
</evidence>
<accession>A0AAF0P7N7</accession>
<sequence length="96" mass="10927">MSDRLLSVTARTTLDYVEGKAVGETFEWESVAVVDATADREDPERVRLRLEFDNLSEEYIPKHMEDLELTAEQARTLAADLEKHATRVEEATKTES</sequence>
<protein>
    <submittedName>
        <fullName evidence="2">DUF6360 family protein</fullName>
    </submittedName>
</protein>
<dbReference type="GeneID" id="84214564"/>
<dbReference type="AlphaFoldDB" id="A0AAF0P7N7"/>
<dbReference type="Pfam" id="PF19887">
    <property type="entry name" value="DUF6360"/>
    <property type="match status" value="1"/>
</dbReference>
<proteinExistence type="predicted"/>
<dbReference type="InterPro" id="IPR045940">
    <property type="entry name" value="DUF6360"/>
</dbReference>
<dbReference type="EMBL" id="CP101873">
    <property type="protein sequence ID" value="WMT05997.1"/>
    <property type="molecule type" value="Genomic_DNA"/>
</dbReference>
<gene>
    <name evidence="2" type="ORF">NP511_11445</name>
</gene>
<dbReference type="GeneID" id="39862234"/>
<evidence type="ECO:0000256" key="1">
    <source>
        <dbReference type="SAM" id="Coils"/>
    </source>
</evidence>
<dbReference type="RefSeq" id="WP_006648117.1">
    <property type="nucleotide sequence ID" value="NZ_CP101873.1"/>
</dbReference>
<evidence type="ECO:0000313" key="2">
    <source>
        <dbReference type="EMBL" id="WMT05997.1"/>
    </source>
</evidence>
<keyword evidence="3" id="KW-1185">Reference proteome</keyword>
<reference evidence="2 3" key="1">
    <citation type="submission" date="2022-07" db="EMBL/GenBank/DDBJ databases">
        <title>Two temperate virus in Haloterrigena jeotgali A29.</title>
        <authorList>
            <person name="Deng X."/>
        </authorList>
    </citation>
    <scope>NUCLEOTIDE SEQUENCE [LARGE SCALE GENOMIC DNA]</scope>
    <source>
        <strain evidence="2 3">A29</strain>
    </source>
</reference>
<dbReference type="Proteomes" id="UP001224926">
    <property type="component" value="Chromosome"/>
</dbReference>
<name>A0AAF0P7N7_9EURY</name>
<keyword evidence="1" id="KW-0175">Coiled coil</keyword>
<feature type="coiled-coil region" evidence="1">
    <location>
        <begin position="64"/>
        <end position="91"/>
    </location>
</feature>